<sequence length="152" mass="16913">MKSANPYLNFNGNTEEAFNFYRSVFGGEFIALMRFGDGADAGNGCADMSGESQNPPPANTRDMIMHIALPLGNNILMGTDAPEAMGFKLVTGNNTYISINTDSKEETDNIFEKLSEGGKVQMQPEQMFWGDYYCSFTDKFGIQWMLSYNPNH</sequence>
<dbReference type="CDD" id="cd06588">
    <property type="entry name" value="PhnB_like"/>
    <property type="match status" value="1"/>
</dbReference>
<comment type="caution">
    <text evidence="2">The sequence shown here is derived from an EMBL/GenBank/DDBJ whole genome shotgun (WGS) entry which is preliminary data.</text>
</comment>
<dbReference type="RefSeq" id="WP_345333602.1">
    <property type="nucleotide sequence ID" value="NZ_BAABJI010000004.1"/>
</dbReference>
<keyword evidence="3" id="KW-1185">Reference proteome</keyword>
<dbReference type="PANTHER" id="PTHR33990:SF1">
    <property type="entry name" value="PROTEIN YJDN"/>
    <property type="match status" value="1"/>
</dbReference>
<protein>
    <submittedName>
        <fullName evidence="2">VOC family protein</fullName>
    </submittedName>
</protein>
<name>A0ABP9G4Y1_9SPHI</name>
<organism evidence="2 3">
    <name type="scientific">Mucilaginibacter defluvii</name>
    <dbReference type="NCBI Taxonomy" id="1196019"/>
    <lineage>
        <taxon>Bacteria</taxon>
        <taxon>Pseudomonadati</taxon>
        <taxon>Bacteroidota</taxon>
        <taxon>Sphingobacteriia</taxon>
        <taxon>Sphingobacteriales</taxon>
        <taxon>Sphingobacteriaceae</taxon>
        <taxon>Mucilaginibacter</taxon>
    </lineage>
</organism>
<dbReference type="SUPFAM" id="SSF54593">
    <property type="entry name" value="Glyoxalase/Bleomycin resistance protein/Dihydroxybiphenyl dioxygenase"/>
    <property type="match status" value="1"/>
</dbReference>
<feature type="domain" description="Glyoxalase/fosfomycin resistance/dioxygenase" evidence="1">
    <location>
        <begin position="10"/>
        <end position="146"/>
    </location>
</feature>
<evidence type="ECO:0000313" key="2">
    <source>
        <dbReference type="EMBL" id="GAA4928495.1"/>
    </source>
</evidence>
<evidence type="ECO:0000259" key="1">
    <source>
        <dbReference type="Pfam" id="PF00903"/>
    </source>
</evidence>
<gene>
    <name evidence="2" type="ORF">GCM10023313_36450</name>
</gene>
<dbReference type="EMBL" id="BAABJI010000004">
    <property type="protein sequence ID" value="GAA4928495.1"/>
    <property type="molecule type" value="Genomic_DNA"/>
</dbReference>
<dbReference type="Gene3D" id="3.10.180.10">
    <property type="entry name" value="2,3-Dihydroxybiphenyl 1,2-Dioxygenase, domain 1"/>
    <property type="match status" value="1"/>
</dbReference>
<dbReference type="InterPro" id="IPR004360">
    <property type="entry name" value="Glyas_Fos-R_dOase_dom"/>
</dbReference>
<proteinExistence type="predicted"/>
<dbReference type="InterPro" id="IPR029068">
    <property type="entry name" value="Glyas_Bleomycin-R_OHBP_Dase"/>
</dbReference>
<dbReference type="PANTHER" id="PTHR33990">
    <property type="entry name" value="PROTEIN YJDN-RELATED"/>
    <property type="match status" value="1"/>
</dbReference>
<accession>A0ABP9G4Y1</accession>
<reference evidence="3" key="1">
    <citation type="journal article" date="2019" name="Int. J. Syst. Evol. Microbiol.">
        <title>The Global Catalogue of Microorganisms (GCM) 10K type strain sequencing project: providing services to taxonomists for standard genome sequencing and annotation.</title>
        <authorList>
            <consortium name="The Broad Institute Genomics Platform"/>
            <consortium name="The Broad Institute Genome Sequencing Center for Infectious Disease"/>
            <person name="Wu L."/>
            <person name="Ma J."/>
        </authorList>
    </citation>
    <scope>NUCLEOTIDE SEQUENCE [LARGE SCALE GENOMIC DNA]</scope>
    <source>
        <strain evidence="3">JCM 18283</strain>
    </source>
</reference>
<evidence type="ECO:0000313" key="3">
    <source>
        <dbReference type="Proteomes" id="UP001501436"/>
    </source>
</evidence>
<dbReference type="InterPro" id="IPR028973">
    <property type="entry name" value="PhnB-like"/>
</dbReference>
<dbReference type="Proteomes" id="UP001501436">
    <property type="component" value="Unassembled WGS sequence"/>
</dbReference>
<dbReference type="Pfam" id="PF00903">
    <property type="entry name" value="Glyoxalase"/>
    <property type="match status" value="1"/>
</dbReference>